<keyword evidence="1" id="KW-0175">Coiled coil</keyword>
<feature type="coiled-coil region" evidence="1">
    <location>
        <begin position="9"/>
        <end position="36"/>
    </location>
</feature>
<gene>
    <name evidence="2" type="ORF">RUM44_008633</name>
</gene>
<comment type="caution">
    <text evidence="2">The sequence shown here is derived from an EMBL/GenBank/DDBJ whole genome shotgun (WGS) entry which is preliminary data.</text>
</comment>
<proteinExistence type="predicted"/>
<evidence type="ECO:0000313" key="3">
    <source>
        <dbReference type="Proteomes" id="UP001359485"/>
    </source>
</evidence>
<evidence type="ECO:0000256" key="1">
    <source>
        <dbReference type="SAM" id="Coils"/>
    </source>
</evidence>
<sequence>MEECGPEEFAQLQYNNVKLQDELDELKKHALFIEENYNSLLSTSSQKEDYIKSLEQQVNSTFQTLKQNKSIIEILEVDNEKYKKLLDELSLANQTLKKELNEELEILRIEAEECRLSHIKIKEENERLLSQLSSKRTENSFNKSVVRDLKQKNKELEDEKLELILLNETLQHHLSVEKAKNAEKLQDRFVVEEDWSPEKSQPTFQNLNVKQQQQKENLNLREEILEAEIAEKSCLITRLESLLWEKYEENLRLSALVEKLQNRNQSLNLISAVNSDRRTGPVCLLKEMHMNPKKIINSVYMDDMGNETCPSLSLTFLFDGHRVLPKLITRNKRKRFGRQDFEKNRSFKFANFVDEESREKEIESFGWDDGAGMMGVDRVLWVLSDG</sequence>
<name>A0ABR1BAY2_POLSC</name>
<keyword evidence="3" id="KW-1185">Reference proteome</keyword>
<dbReference type="Proteomes" id="UP001359485">
    <property type="component" value="Unassembled WGS sequence"/>
</dbReference>
<protein>
    <submittedName>
        <fullName evidence="2">Uncharacterized protein</fullName>
    </submittedName>
</protein>
<feature type="coiled-coil region" evidence="1">
    <location>
        <begin position="72"/>
        <end position="169"/>
    </location>
</feature>
<evidence type="ECO:0000313" key="2">
    <source>
        <dbReference type="EMBL" id="KAK6638205.1"/>
    </source>
</evidence>
<organism evidence="2 3">
    <name type="scientific">Polyplax serrata</name>
    <name type="common">Common mouse louse</name>
    <dbReference type="NCBI Taxonomy" id="468196"/>
    <lineage>
        <taxon>Eukaryota</taxon>
        <taxon>Metazoa</taxon>
        <taxon>Ecdysozoa</taxon>
        <taxon>Arthropoda</taxon>
        <taxon>Hexapoda</taxon>
        <taxon>Insecta</taxon>
        <taxon>Pterygota</taxon>
        <taxon>Neoptera</taxon>
        <taxon>Paraneoptera</taxon>
        <taxon>Psocodea</taxon>
        <taxon>Troctomorpha</taxon>
        <taxon>Phthiraptera</taxon>
        <taxon>Anoplura</taxon>
        <taxon>Polyplacidae</taxon>
        <taxon>Polyplax</taxon>
    </lineage>
</organism>
<dbReference type="EMBL" id="JAWJWF010000002">
    <property type="protein sequence ID" value="KAK6638205.1"/>
    <property type="molecule type" value="Genomic_DNA"/>
</dbReference>
<reference evidence="2 3" key="1">
    <citation type="submission" date="2023-09" db="EMBL/GenBank/DDBJ databases">
        <title>Genomes of two closely related lineages of the louse Polyplax serrata with different host specificities.</title>
        <authorList>
            <person name="Martinu J."/>
            <person name="Tarabai H."/>
            <person name="Stefka J."/>
            <person name="Hypsa V."/>
        </authorList>
    </citation>
    <scope>NUCLEOTIDE SEQUENCE [LARGE SCALE GENOMIC DNA]</scope>
    <source>
        <strain evidence="2">98ZLc_SE</strain>
    </source>
</reference>
<accession>A0ABR1BAY2</accession>